<protein>
    <recommendedName>
        <fullName evidence="1">ASCH domain-containing protein</fullName>
    </recommendedName>
</protein>
<feature type="domain" description="ASCH" evidence="1">
    <location>
        <begin position="28"/>
        <end position="114"/>
    </location>
</feature>
<sequence length="158" mass="18687">MELQRNIKSVVENRNMEHLAIMRKSWGLTDKILDGRKKIESRWYSVKYKPWDNIKEGETVYFKNSGESVRIKAEVSKVIQFTDLTPKKVKKILDRYGKDDGIEKEKILEFYKRFKDKKYCILIFLKNPTEIRLFDIDKTGFGAMSAWITVGNISKIKK</sequence>
<dbReference type="EMBL" id="MGIO01000019">
    <property type="protein sequence ID" value="OGM89698.1"/>
    <property type="molecule type" value="Genomic_DNA"/>
</dbReference>
<dbReference type="Proteomes" id="UP000182002">
    <property type="component" value="Unassembled WGS sequence"/>
</dbReference>
<comment type="caution">
    <text evidence="2">The sequence shown here is derived from an EMBL/GenBank/DDBJ whole genome shotgun (WGS) entry which is preliminary data.</text>
</comment>
<gene>
    <name evidence="2" type="ORF">A3J77_01720</name>
</gene>
<evidence type="ECO:0000259" key="1">
    <source>
        <dbReference type="Pfam" id="PF04266"/>
    </source>
</evidence>
<dbReference type="Gene3D" id="2.30.130.30">
    <property type="entry name" value="Hypothetical protein"/>
    <property type="match status" value="1"/>
</dbReference>
<evidence type="ECO:0000313" key="3">
    <source>
        <dbReference type="Proteomes" id="UP000182002"/>
    </source>
</evidence>
<dbReference type="InterPro" id="IPR007374">
    <property type="entry name" value="ASCH_domain"/>
</dbReference>
<dbReference type="Pfam" id="PF04266">
    <property type="entry name" value="ASCH"/>
    <property type="match status" value="1"/>
</dbReference>
<dbReference type="InterPro" id="IPR015947">
    <property type="entry name" value="PUA-like_sf"/>
</dbReference>
<name>A0A1F8DPC8_9BACT</name>
<evidence type="ECO:0000313" key="2">
    <source>
        <dbReference type="EMBL" id="OGM89698.1"/>
    </source>
</evidence>
<organism evidence="2 3">
    <name type="scientific">Candidatus Wolfebacteria bacterium RBG_13_41_7</name>
    <dbReference type="NCBI Taxonomy" id="1802554"/>
    <lineage>
        <taxon>Bacteria</taxon>
        <taxon>Candidatus Wolfeibacteriota</taxon>
    </lineage>
</organism>
<dbReference type="AlphaFoldDB" id="A0A1F8DPC8"/>
<reference evidence="2 3" key="1">
    <citation type="journal article" date="2016" name="Nat. Commun.">
        <title>Thousands of microbial genomes shed light on interconnected biogeochemical processes in an aquifer system.</title>
        <authorList>
            <person name="Anantharaman K."/>
            <person name="Brown C.T."/>
            <person name="Hug L.A."/>
            <person name="Sharon I."/>
            <person name="Castelle C.J."/>
            <person name="Probst A.J."/>
            <person name="Thomas B.C."/>
            <person name="Singh A."/>
            <person name="Wilkins M.J."/>
            <person name="Karaoz U."/>
            <person name="Brodie E.L."/>
            <person name="Williams K.H."/>
            <person name="Hubbard S.S."/>
            <person name="Banfield J.F."/>
        </authorList>
    </citation>
    <scope>NUCLEOTIDE SEQUENCE [LARGE SCALE GENOMIC DNA]</scope>
</reference>
<dbReference type="SUPFAM" id="SSF88697">
    <property type="entry name" value="PUA domain-like"/>
    <property type="match status" value="1"/>
</dbReference>
<proteinExistence type="predicted"/>
<accession>A0A1F8DPC8</accession>